<proteinExistence type="predicted"/>
<dbReference type="Proteomes" id="UP001301653">
    <property type="component" value="Unassembled WGS sequence"/>
</dbReference>
<keyword evidence="2" id="KW-1185">Reference proteome</keyword>
<comment type="caution">
    <text evidence="1">The sequence shown here is derived from an EMBL/GenBank/DDBJ whole genome shotgun (WGS) entry which is preliminary data.</text>
</comment>
<accession>A0ABU5V3Z4</accession>
<evidence type="ECO:0000313" key="2">
    <source>
        <dbReference type="Proteomes" id="UP001301653"/>
    </source>
</evidence>
<reference evidence="1 2" key="1">
    <citation type="submission" date="2023-12" db="EMBL/GenBank/DDBJ databases">
        <title>Stenotrophomonas guangdongensis sp. nov., isolated from wilted pepper plants (Capsicum annuum).</title>
        <authorList>
            <person name="Qiu M."/>
            <person name="Li Y."/>
            <person name="Liu Q."/>
            <person name="Zhang X."/>
            <person name="Huang Y."/>
            <person name="Guo R."/>
            <person name="Hu M."/>
            <person name="Zhou J."/>
            <person name="Zhou X."/>
        </authorList>
    </citation>
    <scope>NUCLEOTIDE SEQUENCE [LARGE SCALE GENOMIC DNA]</scope>
    <source>
        <strain evidence="1 2">MH1</strain>
    </source>
</reference>
<sequence length="131" mass="15003">MYRPDRVEHRPAPTLFRADPSVIRRGRLQRSAHAADEVAQDFVQYSLDDYARRRRGALRWRDLQPAYAFALVTHAADWPRGSADTEAELAAHWEQSRGESRLGWEKVRGVIEDAWLALDRMPTAAVHVRAG</sequence>
<gene>
    <name evidence="1" type="ORF">VA603_08515</name>
</gene>
<organism evidence="1 2">
    <name type="scientific">Stenotrophomonas capsici</name>
    <dbReference type="NCBI Taxonomy" id="3110230"/>
    <lineage>
        <taxon>Bacteria</taxon>
        <taxon>Pseudomonadati</taxon>
        <taxon>Pseudomonadota</taxon>
        <taxon>Gammaproteobacteria</taxon>
        <taxon>Lysobacterales</taxon>
        <taxon>Lysobacteraceae</taxon>
        <taxon>Stenotrophomonas</taxon>
    </lineage>
</organism>
<protein>
    <submittedName>
        <fullName evidence="1">Uncharacterized protein</fullName>
    </submittedName>
</protein>
<evidence type="ECO:0000313" key="1">
    <source>
        <dbReference type="EMBL" id="MEA5667568.1"/>
    </source>
</evidence>
<dbReference type="EMBL" id="JAYFUH010000089">
    <property type="protein sequence ID" value="MEA5667568.1"/>
    <property type="molecule type" value="Genomic_DNA"/>
</dbReference>
<dbReference type="RefSeq" id="WP_243693978.1">
    <property type="nucleotide sequence ID" value="NZ_JAYFUH010000089.1"/>
</dbReference>
<name>A0ABU5V3Z4_9GAMM</name>